<evidence type="ECO:0000256" key="2">
    <source>
        <dbReference type="ARBA" id="ARBA00022448"/>
    </source>
</evidence>
<keyword evidence="7" id="KW-1185">Reference proteome</keyword>
<evidence type="ECO:0000256" key="4">
    <source>
        <dbReference type="ARBA" id="ARBA00022927"/>
    </source>
</evidence>
<protein>
    <submittedName>
        <fullName evidence="6">Outer membrane lipoprotein carrier protein LolA</fullName>
    </submittedName>
</protein>
<sequence length="219" mass="24570">MMVSILNQHKKRFNFVLLTTFVFWVLSLSVTVQAASPQAEQIFKQLSQTTLVRAKFEQQKKLASLQKTFVSNGDVVFSKSNGVLWQLQRPVQADLVVTPKKLVQKTAKTMSQLDVSKSPYGSVATLFLQLMSGNSALLDQHFTVNKTNITAQGWSISLRPKSSLFKKLFVQVDVQGQQYVNQIIIAEQGRNITTIHFSQQHSQPAALTTDEQALFQLAK</sequence>
<dbReference type="InterPro" id="IPR029046">
    <property type="entry name" value="LolA/LolB/LppX"/>
</dbReference>
<reference evidence="6 7" key="1">
    <citation type="submission" date="2018-09" db="EMBL/GenBank/DDBJ databases">
        <title>The draft genome of Acinetobacter spp. strains.</title>
        <authorList>
            <person name="Qin J."/>
            <person name="Feng Y."/>
            <person name="Zong Z."/>
        </authorList>
    </citation>
    <scope>NUCLEOTIDE SEQUENCE [LARGE SCALE GENOMIC DNA]</scope>
    <source>
        <strain evidence="6 7">WCHAc060096</strain>
    </source>
</reference>
<keyword evidence="3 5" id="KW-0732">Signal</keyword>
<dbReference type="SUPFAM" id="SSF89392">
    <property type="entry name" value="Prokaryotic lipoproteins and lipoprotein localization factors"/>
    <property type="match status" value="1"/>
</dbReference>
<keyword evidence="4" id="KW-0653">Protein transport</keyword>
<accession>A0A3A8ERL5</accession>
<gene>
    <name evidence="6" type="ORF">D7V21_00500</name>
</gene>
<name>A0A3A8ERL5_9GAMM</name>
<proteinExistence type="predicted"/>
<dbReference type="InterPro" id="IPR004564">
    <property type="entry name" value="OM_lipoprot_carrier_LolA-like"/>
</dbReference>
<dbReference type="CDD" id="cd16325">
    <property type="entry name" value="LolA"/>
    <property type="match status" value="1"/>
</dbReference>
<feature type="chain" id="PRO_5017427719" evidence="5">
    <location>
        <begin position="35"/>
        <end position="219"/>
    </location>
</feature>
<comment type="subunit">
    <text evidence="1">Monomer.</text>
</comment>
<dbReference type="AlphaFoldDB" id="A0A3A8ERL5"/>
<organism evidence="6 7">
    <name type="scientific">Acinetobacter guerrae</name>
    <dbReference type="NCBI Taxonomy" id="1843371"/>
    <lineage>
        <taxon>Bacteria</taxon>
        <taxon>Pseudomonadati</taxon>
        <taxon>Pseudomonadota</taxon>
        <taxon>Gammaproteobacteria</taxon>
        <taxon>Moraxellales</taxon>
        <taxon>Moraxellaceae</taxon>
        <taxon>Acinetobacter</taxon>
    </lineage>
</organism>
<keyword evidence="2" id="KW-0813">Transport</keyword>
<dbReference type="Gene3D" id="2.50.20.10">
    <property type="entry name" value="Lipoprotein localisation LolA/LolB/LppX"/>
    <property type="match status" value="1"/>
</dbReference>
<evidence type="ECO:0000313" key="7">
    <source>
        <dbReference type="Proteomes" id="UP000269001"/>
    </source>
</evidence>
<dbReference type="RefSeq" id="WP_120368593.1">
    <property type="nucleotide sequence ID" value="NZ_RAXU01000001.1"/>
</dbReference>
<evidence type="ECO:0000313" key="6">
    <source>
        <dbReference type="EMBL" id="RKG36116.1"/>
    </source>
</evidence>
<feature type="signal peptide" evidence="5">
    <location>
        <begin position="1"/>
        <end position="34"/>
    </location>
</feature>
<evidence type="ECO:0000256" key="5">
    <source>
        <dbReference type="SAM" id="SignalP"/>
    </source>
</evidence>
<evidence type="ECO:0000256" key="3">
    <source>
        <dbReference type="ARBA" id="ARBA00022729"/>
    </source>
</evidence>
<evidence type="ECO:0000256" key="1">
    <source>
        <dbReference type="ARBA" id="ARBA00011245"/>
    </source>
</evidence>
<dbReference type="Pfam" id="PF03548">
    <property type="entry name" value="LolA"/>
    <property type="match status" value="1"/>
</dbReference>
<dbReference type="Proteomes" id="UP000269001">
    <property type="component" value="Unassembled WGS sequence"/>
</dbReference>
<keyword evidence="6" id="KW-0449">Lipoprotein</keyword>
<comment type="caution">
    <text evidence="6">The sequence shown here is derived from an EMBL/GenBank/DDBJ whole genome shotgun (WGS) entry which is preliminary data.</text>
</comment>
<dbReference type="EMBL" id="RAXU01000001">
    <property type="protein sequence ID" value="RKG36116.1"/>
    <property type="molecule type" value="Genomic_DNA"/>
</dbReference>
<dbReference type="GO" id="GO:0015031">
    <property type="term" value="P:protein transport"/>
    <property type="evidence" value="ECO:0007669"/>
    <property type="project" value="UniProtKB-KW"/>
</dbReference>